<dbReference type="NCBIfam" id="TIGR01730">
    <property type="entry name" value="RND_mfp"/>
    <property type="match status" value="1"/>
</dbReference>
<dbReference type="Pfam" id="PF25876">
    <property type="entry name" value="HH_MFP_RND"/>
    <property type="match status" value="1"/>
</dbReference>
<feature type="coiled-coil region" evidence="3">
    <location>
        <begin position="101"/>
        <end position="173"/>
    </location>
</feature>
<dbReference type="Gene3D" id="2.40.50.100">
    <property type="match status" value="1"/>
</dbReference>
<feature type="domain" description="Multidrug resistance protein MdtA-like C-terminal permuted SH3" evidence="8">
    <location>
        <begin position="297"/>
        <end position="357"/>
    </location>
</feature>
<dbReference type="GO" id="GO:0030313">
    <property type="term" value="C:cell envelope"/>
    <property type="evidence" value="ECO:0007669"/>
    <property type="project" value="UniProtKB-SubCell"/>
</dbReference>
<feature type="non-terminal residue" evidence="9">
    <location>
        <position position="385"/>
    </location>
</feature>
<dbReference type="RefSeq" id="WP_303730845.1">
    <property type="nucleotide sequence ID" value="NZ_DULP01000188.1"/>
</dbReference>
<evidence type="ECO:0000256" key="2">
    <source>
        <dbReference type="ARBA" id="ARBA00009477"/>
    </source>
</evidence>
<accession>A0A832QYB5</accession>
<name>A0A832QYB5_9RHOB</name>
<dbReference type="PANTHER" id="PTHR30158">
    <property type="entry name" value="ACRA/E-RELATED COMPONENT OF DRUG EFFLUX TRANSPORTER"/>
    <property type="match status" value="1"/>
</dbReference>
<protein>
    <submittedName>
        <fullName evidence="9">Efflux RND transporter periplasmic adaptor subunit</fullName>
    </submittedName>
</protein>
<evidence type="ECO:0000313" key="10">
    <source>
        <dbReference type="Proteomes" id="UP000580830"/>
    </source>
</evidence>
<evidence type="ECO:0000256" key="1">
    <source>
        <dbReference type="ARBA" id="ARBA00004196"/>
    </source>
</evidence>
<dbReference type="InterPro" id="IPR058626">
    <property type="entry name" value="MdtA-like_b-barrel"/>
</dbReference>
<keyword evidence="4" id="KW-0732">Signal</keyword>
<dbReference type="Proteomes" id="UP000580830">
    <property type="component" value="Unassembled WGS sequence"/>
</dbReference>
<dbReference type="InterPro" id="IPR058625">
    <property type="entry name" value="MdtA-like_BSH"/>
</dbReference>
<evidence type="ECO:0000256" key="3">
    <source>
        <dbReference type="SAM" id="Coils"/>
    </source>
</evidence>
<dbReference type="InterPro" id="IPR058627">
    <property type="entry name" value="MdtA-like_C"/>
</dbReference>
<dbReference type="InterPro" id="IPR006143">
    <property type="entry name" value="RND_pump_MFP"/>
</dbReference>
<dbReference type="Pfam" id="PF25967">
    <property type="entry name" value="RND-MFP_C"/>
    <property type="match status" value="1"/>
</dbReference>
<feature type="domain" description="Multidrug resistance protein MdtA-like barrel-sandwich hybrid" evidence="6">
    <location>
        <begin position="62"/>
        <end position="202"/>
    </location>
</feature>
<comment type="caution">
    <text evidence="9">The sequence shown here is derived from an EMBL/GenBank/DDBJ whole genome shotgun (WGS) entry which is preliminary data.</text>
</comment>
<keyword evidence="3" id="KW-0175">Coiled coil</keyword>
<evidence type="ECO:0000259" key="8">
    <source>
        <dbReference type="Pfam" id="PF25967"/>
    </source>
</evidence>
<comment type="similarity">
    <text evidence="2">Belongs to the membrane fusion protein (MFP) (TC 8.A.1) family.</text>
</comment>
<dbReference type="Gene3D" id="2.40.30.170">
    <property type="match status" value="1"/>
</dbReference>
<feature type="domain" description="Multidrug resistance protein MdtA-like beta-barrel" evidence="7">
    <location>
        <begin position="207"/>
        <end position="289"/>
    </location>
</feature>
<dbReference type="Pfam" id="PF25917">
    <property type="entry name" value="BSH_RND"/>
    <property type="match status" value="1"/>
</dbReference>
<evidence type="ECO:0000313" key="9">
    <source>
        <dbReference type="EMBL" id="HHW34845.1"/>
    </source>
</evidence>
<dbReference type="GO" id="GO:0022857">
    <property type="term" value="F:transmembrane transporter activity"/>
    <property type="evidence" value="ECO:0007669"/>
    <property type="project" value="InterPro"/>
</dbReference>
<organism evidence="9 10">
    <name type="scientific">Paracoccus solventivorans</name>
    <dbReference type="NCBI Taxonomy" id="53463"/>
    <lineage>
        <taxon>Bacteria</taxon>
        <taxon>Pseudomonadati</taxon>
        <taxon>Pseudomonadota</taxon>
        <taxon>Alphaproteobacteria</taxon>
        <taxon>Rhodobacterales</taxon>
        <taxon>Paracoccaceae</taxon>
        <taxon>Paracoccus</taxon>
    </lineage>
</organism>
<evidence type="ECO:0000256" key="4">
    <source>
        <dbReference type="SAM" id="SignalP"/>
    </source>
</evidence>
<dbReference type="EMBL" id="DULP01000188">
    <property type="protein sequence ID" value="HHW34845.1"/>
    <property type="molecule type" value="Genomic_DNA"/>
</dbReference>
<dbReference type="InterPro" id="IPR058624">
    <property type="entry name" value="MdtA-like_HH"/>
</dbReference>
<evidence type="ECO:0000259" key="5">
    <source>
        <dbReference type="Pfam" id="PF25876"/>
    </source>
</evidence>
<evidence type="ECO:0000259" key="7">
    <source>
        <dbReference type="Pfam" id="PF25944"/>
    </source>
</evidence>
<feature type="domain" description="Multidrug resistance protein MdtA-like alpha-helical hairpin" evidence="5">
    <location>
        <begin position="103"/>
        <end position="170"/>
    </location>
</feature>
<dbReference type="GO" id="GO:0046677">
    <property type="term" value="P:response to antibiotic"/>
    <property type="evidence" value="ECO:0007669"/>
    <property type="project" value="TreeGrafter"/>
</dbReference>
<proteinExistence type="inferred from homology"/>
<sequence>MRRNSFLLSFGLAAVLALGPVPAALAQADGPPPAPVTVIEARPTDYTVTARLPGRIKASTISEVRPQVAGIIRERLFEEGTVIEAGQPLYQIESDTYAASVSAAQAAVAQAQANYDLAIREADRAEELFASKAGSAQRLDSAVAAREAADAALKLAKAQLQSAEIDLDRTTIRAAISGVVGFSQVSTGALVAAQQPNALTTIRALDPVHVDVTQSANDLLRWQQTQHGAQPEDRQATLILPTGEIYPLRGELRAAEPQVEPTTGMITLRISFPNPDHLLLPGLYVEVILPQAEEKDVYLVPQSAVMRDTQGTPHAWVVENDTVAVRSLEVLTSDGSNWVVKSGLQPGDRIITSGFQKTGPGAPVTIVPGQQPAAAPEAAATDAAA</sequence>
<gene>
    <name evidence="9" type="ORF">GXX24_12000</name>
</gene>
<dbReference type="AlphaFoldDB" id="A0A832QYB5"/>
<reference evidence="9 10" key="1">
    <citation type="journal article" date="2020" name="Biotechnol. Biofuels">
        <title>New insights from the biogas microbiome by comprehensive genome-resolved metagenomics of nearly 1600 species originating from multiple anaerobic digesters.</title>
        <authorList>
            <person name="Campanaro S."/>
            <person name="Treu L."/>
            <person name="Rodriguez-R L.M."/>
            <person name="Kovalovszki A."/>
            <person name="Ziels R.M."/>
            <person name="Maus I."/>
            <person name="Zhu X."/>
            <person name="Kougias P.G."/>
            <person name="Basile A."/>
            <person name="Luo G."/>
            <person name="Schluter A."/>
            <person name="Konstantinidis K.T."/>
            <person name="Angelidaki I."/>
        </authorList>
    </citation>
    <scope>NUCLEOTIDE SEQUENCE [LARGE SCALE GENOMIC DNA]</scope>
    <source>
        <strain evidence="9">AS04akNAM_125</strain>
    </source>
</reference>
<dbReference type="Gene3D" id="2.40.420.20">
    <property type="match status" value="1"/>
</dbReference>
<feature type="signal peptide" evidence="4">
    <location>
        <begin position="1"/>
        <end position="23"/>
    </location>
</feature>
<dbReference type="GO" id="GO:0005886">
    <property type="term" value="C:plasma membrane"/>
    <property type="evidence" value="ECO:0007669"/>
    <property type="project" value="TreeGrafter"/>
</dbReference>
<evidence type="ECO:0000259" key="6">
    <source>
        <dbReference type="Pfam" id="PF25917"/>
    </source>
</evidence>
<feature type="chain" id="PRO_5032269990" evidence="4">
    <location>
        <begin position="24"/>
        <end position="385"/>
    </location>
</feature>
<comment type="subcellular location">
    <subcellularLocation>
        <location evidence="1">Cell envelope</location>
    </subcellularLocation>
</comment>
<dbReference type="SUPFAM" id="SSF111369">
    <property type="entry name" value="HlyD-like secretion proteins"/>
    <property type="match status" value="1"/>
</dbReference>
<dbReference type="Gene3D" id="1.10.287.470">
    <property type="entry name" value="Helix hairpin bin"/>
    <property type="match status" value="1"/>
</dbReference>
<dbReference type="PANTHER" id="PTHR30158:SF3">
    <property type="entry name" value="MULTIDRUG EFFLUX PUMP SUBUNIT ACRA-RELATED"/>
    <property type="match status" value="1"/>
</dbReference>
<dbReference type="Pfam" id="PF25944">
    <property type="entry name" value="Beta-barrel_RND"/>
    <property type="match status" value="1"/>
</dbReference>